<dbReference type="InterPro" id="IPR036910">
    <property type="entry name" value="HMG_box_dom_sf"/>
</dbReference>
<name>A0A9W9ZRA2_9CNID</name>
<dbReference type="PROSITE" id="PS50118">
    <property type="entry name" value="HMG_BOX_2"/>
    <property type="match status" value="3"/>
</dbReference>
<feature type="domain" description="HMG box" evidence="3">
    <location>
        <begin position="215"/>
        <end position="280"/>
    </location>
</feature>
<dbReference type="Proteomes" id="UP001163046">
    <property type="component" value="Unassembled WGS sequence"/>
</dbReference>
<protein>
    <recommendedName>
        <fullName evidence="3">HMG box domain-containing protein</fullName>
    </recommendedName>
</protein>
<dbReference type="PANTHER" id="PTHR48112:SF22">
    <property type="entry name" value="MITOCHONDRIAL TRANSCRIPTION FACTOR A, ISOFORM B"/>
    <property type="match status" value="1"/>
</dbReference>
<dbReference type="GO" id="GO:0005634">
    <property type="term" value="C:nucleus"/>
    <property type="evidence" value="ECO:0007669"/>
    <property type="project" value="UniProtKB-UniRule"/>
</dbReference>
<feature type="DNA-binding region" description="HMG box" evidence="2">
    <location>
        <begin position="215"/>
        <end position="280"/>
    </location>
</feature>
<feature type="domain" description="HMG box" evidence="3">
    <location>
        <begin position="44"/>
        <end position="113"/>
    </location>
</feature>
<dbReference type="SUPFAM" id="SSF47095">
    <property type="entry name" value="HMG-box"/>
    <property type="match status" value="3"/>
</dbReference>
<organism evidence="4 5">
    <name type="scientific">Desmophyllum pertusum</name>
    <dbReference type="NCBI Taxonomy" id="174260"/>
    <lineage>
        <taxon>Eukaryota</taxon>
        <taxon>Metazoa</taxon>
        <taxon>Cnidaria</taxon>
        <taxon>Anthozoa</taxon>
        <taxon>Hexacorallia</taxon>
        <taxon>Scleractinia</taxon>
        <taxon>Caryophylliina</taxon>
        <taxon>Caryophylliidae</taxon>
        <taxon>Desmophyllum</taxon>
    </lineage>
</organism>
<dbReference type="OrthoDB" id="5550281at2759"/>
<evidence type="ECO:0000256" key="1">
    <source>
        <dbReference type="ARBA" id="ARBA00023125"/>
    </source>
</evidence>
<feature type="domain" description="HMG box" evidence="3">
    <location>
        <begin position="113"/>
        <end position="182"/>
    </location>
</feature>
<evidence type="ECO:0000313" key="4">
    <source>
        <dbReference type="EMBL" id="KAJ7386452.1"/>
    </source>
</evidence>
<sequence>MFRMSFVRFTSVIVREPFSFRQVFSVRTIFAHGFATHEDTPANVVVPPNAFKLFPREKRGHVGKDDYPDKTAEDITKNLPDKWKGMLKNEKSTYKKMYAEQMVIFNYPVAELRRKPPGPFGLFVKDNYSKVEAELIPEAVPREVLSRLSSKWKCLSNTEKEQLKQKHDAMKKEYKQEVMRFWQRLTTEERAFLEEKHGPEMRQLAHERRKILGYPRSPLSPFVLFVQRSTAVGLENTSVVERTKMLGQKWKDMSDDEKEVYFEENRQAHERYNKDVAIWKEKHPEAV</sequence>
<dbReference type="InterPro" id="IPR050342">
    <property type="entry name" value="HMGB"/>
</dbReference>
<dbReference type="EMBL" id="MU825876">
    <property type="protein sequence ID" value="KAJ7386452.1"/>
    <property type="molecule type" value="Genomic_DNA"/>
</dbReference>
<keyword evidence="2" id="KW-0539">Nucleus</keyword>
<gene>
    <name evidence="4" type="ORF">OS493_008581</name>
</gene>
<dbReference type="PANTHER" id="PTHR48112">
    <property type="entry name" value="HIGH MOBILITY GROUP PROTEIN DSP1"/>
    <property type="match status" value="1"/>
</dbReference>
<dbReference type="CDD" id="cd00084">
    <property type="entry name" value="HMG-box_SF"/>
    <property type="match status" value="2"/>
</dbReference>
<keyword evidence="1 2" id="KW-0238">DNA-binding</keyword>
<dbReference type="AlphaFoldDB" id="A0A9W9ZRA2"/>
<feature type="DNA-binding region" description="HMG box" evidence="2">
    <location>
        <begin position="113"/>
        <end position="182"/>
    </location>
</feature>
<dbReference type="GO" id="GO:0003677">
    <property type="term" value="F:DNA binding"/>
    <property type="evidence" value="ECO:0007669"/>
    <property type="project" value="UniProtKB-UniRule"/>
</dbReference>
<proteinExistence type="predicted"/>
<feature type="DNA-binding region" description="HMG box" evidence="2">
    <location>
        <begin position="44"/>
        <end position="113"/>
    </location>
</feature>
<dbReference type="Gene3D" id="1.10.30.10">
    <property type="entry name" value="High mobility group box domain"/>
    <property type="match status" value="3"/>
</dbReference>
<dbReference type="InterPro" id="IPR009071">
    <property type="entry name" value="HMG_box_dom"/>
</dbReference>
<evidence type="ECO:0000259" key="3">
    <source>
        <dbReference type="PROSITE" id="PS50118"/>
    </source>
</evidence>
<reference evidence="4" key="1">
    <citation type="submission" date="2023-01" db="EMBL/GenBank/DDBJ databases">
        <title>Genome assembly of the deep-sea coral Lophelia pertusa.</title>
        <authorList>
            <person name="Herrera S."/>
            <person name="Cordes E."/>
        </authorList>
    </citation>
    <scope>NUCLEOTIDE SEQUENCE</scope>
    <source>
        <strain evidence="4">USNM1676648</strain>
        <tissue evidence="4">Polyp</tissue>
    </source>
</reference>
<evidence type="ECO:0000256" key="2">
    <source>
        <dbReference type="PROSITE-ProRule" id="PRU00267"/>
    </source>
</evidence>
<keyword evidence="5" id="KW-1185">Reference proteome</keyword>
<accession>A0A9W9ZRA2</accession>
<dbReference type="SMART" id="SM00398">
    <property type="entry name" value="HMG"/>
    <property type="match status" value="3"/>
</dbReference>
<comment type="caution">
    <text evidence="4">The sequence shown here is derived from an EMBL/GenBank/DDBJ whole genome shotgun (WGS) entry which is preliminary data.</text>
</comment>
<dbReference type="Pfam" id="PF00505">
    <property type="entry name" value="HMG_box"/>
    <property type="match status" value="3"/>
</dbReference>
<evidence type="ECO:0000313" key="5">
    <source>
        <dbReference type="Proteomes" id="UP001163046"/>
    </source>
</evidence>
<dbReference type="GO" id="GO:0006357">
    <property type="term" value="P:regulation of transcription by RNA polymerase II"/>
    <property type="evidence" value="ECO:0007669"/>
    <property type="project" value="TreeGrafter"/>
</dbReference>